<dbReference type="OrthoDB" id="419317at2759"/>
<dbReference type="Pfam" id="PF00240">
    <property type="entry name" value="ubiquitin"/>
    <property type="match status" value="2"/>
</dbReference>
<proteinExistence type="predicted"/>
<dbReference type="SMART" id="SM00213">
    <property type="entry name" value="UBQ"/>
    <property type="match status" value="3"/>
</dbReference>
<dbReference type="AlphaFoldDB" id="A0A9D5HFX1"/>
<evidence type="ECO:0000256" key="1">
    <source>
        <dbReference type="SAM" id="MobiDB-lite"/>
    </source>
</evidence>
<dbReference type="SUPFAM" id="SSF54236">
    <property type="entry name" value="Ubiquitin-like"/>
    <property type="match status" value="3"/>
</dbReference>
<dbReference type="PANTHER" id="PTHR10621">
    <property type="entry name" value="UV EXCISION REPAIR PROTEIN RAD23"/>
    <property type="match status" value="1"/>
</dbReference>
<dbReference type="Gene3D" id="3.10.20.90">
    <property type="entry name" value="Phosphatidylinositol 3-kinase Catalytic Subunit, Chain A, domain 1"/>
    <property type="match status" value="3"/>
</dbReference>
<reference evidence="3" key="1">
    <citation type="submission" date="2021-03" db="EMBL/GenBank/DDBJ databases">
        <authorList>
            <person name="Li Z."/>
            <person name="Yang C."/>
        </authorList>
    </citation>
    <scope>NUCLEOTIDE SEQUENCE</scope>
    <source>
        <strain evidence="3">Dzin_1.0</strain>
        <tissue evidence="3">Leaf</tissue>
    </source>
</reference>
<evidence type="ECO:0000313" key="5">
    <source>
        <dbReference type="Proteomes" id="UP001085076"/>
    </source>
</evidence>
<dbReference type="GO" id="GO:0043161">
    <property type="term" value="P:proteasome-mediated ubiquitin-dependent protein catabolic process"/>
    <property type="evidence" value="ECO:0007669"/>
    <property type="project" value="TreeGrafter"/>
</dbReference>
<dbReference type="GO" id="GO:0031593">
    <property type="term" value="F:polyubiquitin modification-dependent protein binding"/>
    <property type="evidence" value="ECO:0007669"/>
    <property type="project" value="TreeGrafter"/>
</dbReference>
<dbReference type="PANTHER" id="PTHR10621:SF38">
    <property type="entry name" value="UBIQUITIN DOMAIN-CONTAINING PROTEIN 7SL RNA1-RELATED"/>
    <property type="match status" value="1"/>
</dbReference>
<dbReference type="Proteomes" id="UP001085076">
    <property type="component" value="Miscellaneous, Linkage group lg04"/>
</dbReference>
<sequence>MDVTIQTNKGKSFKMEIGFFDTVREIKEKVEKYHGVPVAKQSLYIHGAAMADERDTEYYEVLEGSKIKLFVEPDEGEKEENEDEEREEGEGERKRRRLNIVINVPATKRQVAVEMEGGETVGWLKEMILSEGLAAGRVALVVGGVEMQDQQRTLEEYGVGEGMEVSVVTRTAPAAVATAGGGKRMTVMVLPKGGTKKIAVEVNVMDNVREMRKELERLQSLQHLHLPPEGYFFIYKQEVMEEDHSFRWHGVRPNDTIEIFNGSVTGGS</sequence>
<protein>
    <recommendedName>
        <fullName evidence="2">Ubiquitin-like domain-containing protein</fullName>
    </recommendedName>
</protein>
<evidence type="ECO:0000259" key="2">
    <source>
        <dbReference type="PROSITE" id="PS50053"/>
    </source>
</evidence>
<dbReference type="PROSITE" id="PS50053">
    <property type="entry name" value="UBIQUITIN_2"/>
    <property type="match status" value="3"/>
</dbReference>
<feature type="region of interest" description="Disordered" evidence="1">
    <location>
        <begin position="72"/>
        <end position="93"/>
    </location>
</feature>
<feature type="domain" description="Ubiquitin-like" evidence="2">
    <location>
        <begin position="1"/>
        <end position="76"/>
    </location>
</feature>
<dbReference type="InterPro" id="IPR029071">
    <property type="entry name" value="Ubiquitin-like_domsf"/>
</dbReference>
<keyword evidence="5" id="KW-1185">Reference proteome</keyword>
<dbReference type="EMBL" id="JAGGNH010000004">
    <property type="protein sequence ID" value="KAJ0974732.1"/>
    <property type="molecule type" value="Genomic_DNA"/>
</dbReference>
<dbReference type="GO" id="GO:0070628">
    <property type="term" value="F:proteasome binding"/>
    <property type="evidence" value="ECO:0007669"/>
    <property type="project" value="TreeGrafter"/>
</dbReference>
<feature type="domain" description="Ubiquitin-like" evidence="2">
    <location>
        <begin position="185"/>
        <end position="266"/>
    </location>
</feature>
<evidence type="ECO:0000313" key="3">
    <source>
        <dbReference type="EMBL" id="KAJ0974732.1"/>
    </source>
</evidence>
<organism evidence="3 5">
    <name type="scientific">Dioscorea zingiberensis</name>
    <dbReference type="NCBI Taxonomy" id="325984"/>
    <lineage>
        <taxon>Eukaryota</taxon>
        <taxon>Viridiplantae</taxon>
        <taxon>Streptophyta</taxon>
        <taxon>Embryophyta</taxon>
        <taxon>Tracheophyta</taxon>
        <taxon>Spermatophyta</taxon>
        <taxon>Magnoliopsida</taxon>
        <taxon>Liliopsida</taxon>
        <taxon>Dioscoreales</taxon>
        <taxon>Dioscoreaceae</taxon>
        <taxon>Dioscorea</taxon>
    </lineage>
</organism>
<reference evidence="3" key="2">
    <citation type="journal article" date="2022" name="Hortic Res">
        <title>The genome of Dioscorea zingiberensis sheds light on the biosynthesis, origin and evolution of the medicinally important diosgenin saponins.</title>
        <authorList>
            <person name="Li Y."/>
            <person name="Tan C."/>
            <person name="Li Z."/>
            <person name="Guo J."/>
            <person name="Li S."/>
            <person name="Chen X."/>
            <person name="Wang C."/>
            <person name="Dai X."/>
            <person name="Yang H."/>
            <person name="Song W."/>
            <person name="Hou L."/>
            <person name="Xu J."/>
            <person name="Tong Z."/>
            <person name="Xu A."/>
            <person name="Yuan X."/>
            <person name="Wang W."/>
            <person name="Yang Q."/>
            <person name="Chen L."/>
            <person name="Sun Z."/>
            <person name="Wang K."/>
            <person name="Pan B."/>
            <person name="Chen J."/>
            <person name="Bao Y."/>
            <person name="Liu F."/>
            <person name="Qi X."/>
            <person name="Gang D.R."/>
            <person name="Wen J."/>
            <person name="Li J."/>
        </authorList>
    </citation>
    <scope>NUCLEOTIDE SEQUENCE</scope>
    <source>
        <strain evidence="3">Dzin_1.0</strain>
    </source>
</reference>
<name>A0A9D5HFX1_9LILI</name>
<dbReference type="EMBL" id="JAGGNH010000004">
    <property type="protein sequence ID" value="KAJ0974749.1"/>
    <property type="molecule type" value="Genomic_DNA"/>
</dbReference>
<dbReference type="GO" id="GO:0043130">
    <property type="term" value="F:ubiquitin binding"/>
    <property type="evidence" value="ECO:0007669"/>
    <property type="project" value="TreeGrafter"/>
</dbReference>
<dbReference type="InterPro" id="IPR000626">
    <property type="entry name" value="Ubiquitin-like_dom"/>
</dbReference>
<dbReference type="GO" id="GO:0005654">
    <property type="term" value="C:nucleoplasm"/>
    <property type="evidence" value="ECO:0007669"/>
    <property type="project" value="TreeGrafter"/>
</dbReference>
<evidence type="ECO:0000313" key="4">
    <source>
        <dbReference type="EMBL" id="KAJ0974749.1"/>
    </source>
</evidence>
<accession>A0A9D5HFX1</accession>
<dbReference type="GO" id="GO:0005829">
    <property type="term" value="C:cytosol"/>
    <property type="evidence" value="ECO:0007669"/>
    <property type="project" value="TreeGrafter"/>
</dbReference>
<comment type="caution">
    <text evidence="3">The sequence shown here is derived from an EMBL/GenBank/DDBJ whole genome shotgun (WGS) entry which is preliminary data.</text>
</comment>
<gene>
    <name evidence="3" type="ORF">J5N97_016697</name>
    <name evidence="4" type="ORF">J5N97_016714</name>
</gene>
<feature type="domain" description="Ubiquitin-like" evidence="2">
    <location>
        <begin position="98"/>
        <end position="174"/>
    </location>
</feature>
<feature type="compositionally biased region" description="Acidic residues" evidence="1">
    <location>
        <begin position="72"/>
        <end position="90"/>
    </location>
</feature>
<dbReference type="CDD" id="cd17039">
    <property type="entry name" value="Ubl_ubiquitin_like"/>
    <property type="match status" value="2"/>
</dbReference>